<dbReference type="GO" id="GO:0050728">
    <property type="term" value="P:negative regulation of inflammatory response"/>
    <property type="evidence" value="ECO:0007669"/>
    <property type="project" value="TreeGrafter"/>
</dbReference>
<reference evidence="1" key="1">
    <citation type="submission" date="2008-08" db="EMBL/GenBank/DDBJ databases">
        <title>NISC Comparative Sequencing Initiative.</title>
        <authorList>
            <person name="Antonellis A."/>
            <person name="Benjamin B."/>
            <person name="Blakesley R.W."/>
            <person name="Bouffard G.G."/>
            <person name="Brinkley C."/>
            <person name="Brooks S."/>
            <person name="Chu G."/>
            <person name="Chub I."/>
            <person name="Coleman H."/>
            <person name="Fuksenko T."/>
            <person name="Gestole M."/>
            <person name="Gregory M."/>
            <person name="Guan X."/>
            <person name="Gupta J."/>
            <person name="Gurson N."/>
            <person name="Han E."/>
            <person name="Han J."/>
            <person name="Hansen N."/>
            <person name="Hargrove A."/>
            <person name="Hines-Harris K."/>
            <person name="Ho S.-L."/>
            <person name="Hu P."/>
            <person name="Hunter G."/>
            <person name="Hurle B."/>
            <person name="Idol J.R."/>
            <person name="Johnson T."/>
            <person name="Knight E."/>
            <person name="Kwong P."/>
            <person name="Lee-Lin S.-Q."/>
            <person name="Legaspi R."/>
            <person name="Madden M."/>
            <person name="Maduro Q.L."/>
            <person name="Maduro V.B."/>
            <person name="Margulies E.H."/>
            <person name="Masiello C."/>
            <person name="Maskeri B."/>
            <person name="McDowell J."/>
            <person name="Merkulov G."/>
            <person name="Montemayor C."/>
            <person name="Mullikin J.C."/>
            <person name="Park M."/>
            <person name="Prasad A."/>
            <person name="Ramsahoye C."/>
            <person name="Reddix-Dugue N."/>
            <person name="Riebow N."/>
            <person name="Schandler K."/>
            <person name="Schueler M.G."/>
            <person name="Sison C."/>
            <person name="Smith L."/>
            <person name="Stantripop S."/>
            <person name="Thomas J.W."/>
            <person name="Thomas P.J."/>
            <person name="Tsipouri V."/>
            <person name="Young A."/>
            <person name="Green E.D."/>
        </authorList>
    </citation>
    <scope>NUCLEOTIDE SEQUENCE</scope>
</reference>
<dbReference type="GO" id="GO:0045345">
    <property type="term" value="P:positive regulation of MHC class I biosynthetic process"/>
    <property type="evidence" value="ECO:0007669"/>
    <property type="project" value="TreeGrafter"/>
</dbReference>
<dbReference type="AlphaFoldDB" id="B5FWA5"/>
<dbReference type="FunFam" id="3.80.10.10:FF:000884">
    <property type="entry name" value="NACHT, LRR and PYD domains-containing protein 12"/>
    <property type="match status" value="1"/>
</dbReference>
<name>B5FWA5_OTOGA</name>
<dbReference type="PRINTS" id="PR02045">
    <property type="entry name" value="F138DOMAIN"/>
</dbReference>
<dbReference type="CDD" id="cd00116">
    <property type="entry name" value="LRR_RI"/>
    <property type="match status" value="1"/>
</dbReference>
<dbReference type="EMBL" id="DP000897">
    <property type="protein sequence ID" value="ACH53086.1"/>
    <property type="molecule type" value="Genomic_DNA"/>
</dbReference>
<dbReference type="Gene3D" id="3.80.10.10">
    <property type="entry name" value="Ribonuclease Inhibitor"/>
    <property type="match status" value="3"/>
</dbReference>
<dbReference type="PANTHER" id="PTHR45690:SF11">
    <property type="entry name" value="NACHT, LRR AND PYD DOMAINS-CONTAINING PROTEIN 12"/>
    <property type="match status" value="1"/>
</dbReference>
<dbReference type="GO" id="GO:0005737">
    <property type="term" value="C:cytoplasm"/>
    <property type="evidence" value="ECO:0007669"/>
    <property type="project" value="TreeGrafter"/>
</dbReference>
<dbReference type="Pfam" id="PF13516">
    <property type="entry name" value="LRR_6"/>
    <property type="match status" value="4"/>
</dbReference>
<sequence length="430" mass="46943">MGGGLPLAPAGINLLHSSDSLALASKNARITGVSHRTQPKCNYCIVTSKTSLWPVFPSCRPERNVLLDAYSQHLAAALCTNPDLVELGLYRNALGSQGVKLLCQGLRHPGCRLQNLRLKRCQVSSSACRDLAAALTANKNLIRMDLSGNSLGLPGMKLLCEGLQHPQCRLQMVQLRKCQLESAACQEIASALSTNQHLVELDLTGNALEDSGLRWLCQGLRHPVCRLKTLWLKICHLTAAACEDLASTLSVNQNLMELDLSLNELGDPGVQLLCEGLRLPTCKLQTLRLGICRLGSGACRALSDVLQANPHLRELDLSFNDLGDWGLWLLSQGIGHSTCKLQKLWLDSCGLTAKACRDLYSTLGINQTLTELYLTNNALGDSGVRLLCKRLSHPSCKLRVLWLFGMDLNKVTHSRLAALRLTKPYLDIGC</sequence>
<proteinExistence type="predicted"/>
<dbReference type="InterPro" id="IPR032675">
    <property type="entry name" value="LRR_dom_sf"/>
</dbReference>
<protein>
    <submittedName>
        <fullName evidence="1">PYRIN-containing APAF1-like protein 7 isoform 2 (Predicted)</fullName>
    </submittedName>
</protein>
<gene>
    <name evidence="1" type="primary">NLRP12</name>
</gene>
<dbReference type="PANTHER" id="PTHR45690">
    <property type="entry name" value="NACHT, LRR AND PYD DOMAINS-CONTAINING PROTEIN 12"/>
    <property type="match status" value="1"/>
</dbReference>
<dbReference type="InterPro" id="IPR001611">
    <property type="entry name" value="Leu-rich_rpt"/>
</dbReference>
<dbReference type="GO" id="GO:0043124">
    <property type="term" value="P:negative regulation of canonical NF-kappaB signal transduction"/>
    <property type="evidence" value="ECO:0007669"/>
    <property type="project" value="TreeGrafter"/>
</dbReference>
<accession>B5FWA5</accession>
<dbReference type="SUPFAM" id="SSF52047">
    <property type="entry name" value="RNI-like"/>
    <property type="match status" value="1"/>
</dbReference>
<dbReference type="GO" id="GO:0071345">
    <property type="term" value="P:cellular response to cytokine stimulus"/>
    <property type="evidence" value="ECO:0007669"/>
    <property type="project" value="TreeGrafter"/>
</dbReference>
<evidence type="ECO:0000313" key="1">
    <source>
        <dbReference type="EMBL" id="ACH53086.1"/>
    </source>
</evidence>
<dbReference type="SMART" id="SM00368">
    <property type="entry name" value="LRR_RI"/>
    <property type="match status" value="11"/>
</dbReference>
<dbReference type="InterPro" id="IPR050637">
    <property type="entry name" value="NLRP_innate_immun_reg"/>
</dbReference>
<organism evidence="1">
    <name type="scientific">Otolemur garnettii</name>
    <name type="common">Small-eared galago</name>
    <name type="synonym">Garnett's greater bushbaby</name>
    <dbReference type="NCBI Taxonomy" id="30611"/>
    <lineage>
        <taxon>Eukaryota</taxon>
        <taxon>Metazoa</taxon>
        <taxon>Chordata</taxon>
        <taxon>Craniata</taxon>
        <taxon>Vertebrata</taxon>
        <taxon>Euteleostomi</taxon>
        <taxon>Mammalia</taxon>
        <taxon>Eutheria</taxon>
        <taxon>Euarchontoglires</taxon>
        <taxon>Primates</taxon>
        <taxon>Strepsirrhini</taxon>
        <taxon>Lorisiformes</taxon>
        <taxon>Galagidae</taxon>
        <taxon>Otolemur</taxon>
    </lineage>
</organism>